<sequence length="115" mass="12951">MTSTTRQPSNFSIILYMIQNIIFHLSSIFYRVQCIWVVVSSSTSPGISHSVSAPSGTTSVFSAVCARVAQLFYLLRATSTFYRRDECITEGRFPKHSVLTKAWKSRSRDSVMGKM</sequence>
<dbReference type="Proteomes" id="UP001283361">
    <property type="component" value="Unassembled WGS sequence"/>
</dbReference>
<dbReference type="AlphaFoldDB" id="A0AAE1DTH5"/>
<evidence type="ECO:0000313" key="3">
    <source>
        <dbReference type="Proteomes" id="UP001283361"/>
    </source>
</evidence>
<keyword evidence="1" id="KW-0472">Membrane</keyword>
<organism evidence="2 3">
    <name type="scientific">Elysia crispata</name>
    <name type="common">lettuce slug</name>
    <dbReference type="NCBI Taxonomy" id="231223"/>
    <lineage>
        <taxon>Eukaryota</taxon>
        <taxon>Metazoa</taxon>
        <taxon>Spiralia</taxon>
        <taxon>Lophotrochozoa</taxon>
        <taxon>Mollusca</taxon>
        <taxon>Gastropoda</taxon>
        <taxon>Heterobranchia</taxon>
        <taxon>Euthyneura</taxon>
        <taxon>Panpulmonata</taxon>
        <taxon>Sacoglossa</taxon>
        <taxon>Placobranchoidea</taxon>
        <taxon>Plakobranchidae</taxon>
        <taxon>Elysia</taxon>
    </lineage>
</organism>
<accession>A0AAE1DTH5</accession>
<name>A0AAE1DTH5_9GAST</name>
<evidence type="ECO:0000256" key="1">
    <source>
        <dbReference type="SAM" id="Phobius"/>
    </source>
</evidence>
<feature type="transmembrane region" description="Helical" evidence="1">
    <location>
        <begin position="59"/>
        <end position="75"/>
    </location>
</feature>
<keyword evidence="3" id="KW-1185">Reference proteome</keyword>
<keyword evidence="1" id="KW-0812">Transmembrane</keyword>
<protein>
    <submittedName>
        <fullName evidence="2">Uncharacterized protein</fullName>
    </submittedName>
</protein>
<reference evidence="2" key="1">
    <citation type="journal article" date="2023" name="G3 (Bethesda)">
        <title>A reference genome for the long-term kleptoplast-retaining sea slug Elysia crispata morphotype clarki.</title>
        <authorList>
            <person name="Eastman K.E."/>
            <person name="Pendleton A.L."/>
            <person name="Shaikh M.A."/>
            <person name="Suttiyut T."/>
            <person name="Ogas R."/>
            <person name="Tomko P."/>
            <person name="Gavelis G."/>
            <person name="Widhalm J.R."/>
            <person name="Wisecaver J.H."/>
        </authorList>
    </citation>
    <scope>NUCLEOTIDE SEQUENCE</scope>
    <source>
        <strain evidence="2">ECLA1</strain>
    </source>
</reference>
<proteinExistence type="predicted"/>
<gene>
    <name evidence="2" type="ORF">RRG08_027902</name>
</gene>
<evidence type="ECO:0000313" key="2">
    <source>
        <dbReference type="EMBL" id="KAK3782354.1"/>
    </source>
</evidence>
<comment type="caution">
    <text evidence="2">The sequence shown here is derived from an EMBL/GenBank/DDBJ whole genome shotgun (WGS) entry which is preliminary data.</text>
</comment>
<feature type="transmembrane region" description="Helical" evidence="1">
    <location>
        <begin position="21"/>
        <end position="39"/>
    </location>
</feature>
<keyword evidence="1" id="KW-1133">Transmembrane helix</keyword>
<dbReference type="EMBL" id="JAWDGP010002514">
    <property type="protein sequence ID" value="KAK3782354.1"/>
    <property type="molecule type" value="Genomic_DNA"/>
</dbReference>